<sequence length="122" mass="13398">MPAASIDKSDARYPLYKIAIEGALLLQRDHYGGAGITANVMGMFVGFCVFIGHAEGRPMNATKIAHYLDMPRTTVLRKLKELLAAKVIVQRGNFYLIAVGRQKPPASIDKVTALARKLLTDR</sequence>
<evidence type="ECO:0000313" key="2">
    <source>
        <dbReference type="EMBL" id="UFW91001.1"/>
    </source>
</evidence>
<keyword evidence="1" id="KW-1133">Transmembrane helix</keyword>
<gene>
    <name evidence="2" type="ORF">BjapCC829_21660</name>
</gene>
<dbReference type="Proteomes" id="UP001430990">
    <property type="component" value="Chromosome"/>
</dbReference>
<dbReference type="InterPro" id="IPR036390">
    <property type="entry name" value="WH_DNA-bd_sf"/>
</dbReference>
<reference evidence="2" key="1">
    <citation type="submission" date="2021-11" db="EMBL/GenBank/DDBJ databases">
        <title>Australian commercial rhizobial inoculants.</title>
        <authorList>
            <person name="Kohlmeier M.G."/>
            <person name="O'Hara G.W."/>
            <person name="Colombi E."/>
            <person name="Ramsay J.P."/>
            <person name="Terpolilli J."/>
        </authorList>
    </citation>
    <scope>NUCLEOTIDE SEQUENCE</scope>
    <source>
        <strain evidence="2">CC829</strain>
    </source>
</reference>
<keyword evidence="3" id="KW-1185">Reference proteome</keyword>
<organism evidence="2 3">
    <name type="scientific">Bradyrhizobium barranii</name>
    <dbReference type="NCBI Taxonomy" id="2992140"/>
    <lineage>
        <taxon>Bacteria</taxon>
        <taxon>Pseudomonadati</taxon>
        <taxon>Pseudomonadota</taxon>
        <taxon>Alphaproteobacteria</taxon>
        <taxon>Hyphomicrobiales</taxon>
        <taxon>Nitrobacteraceae</taxon>
        <taxon>Bradyrhizobium</taxon>
    </lineage>
</organism>
<dbReference type="EMBL" id="CP088100">
    <property type="protein sequence ID" value="UFW91001.1"/>
    <property type="molecule type" value="Genomic_DNA"/>
</dbReference>
<evidence type="ECO:0000313" key="3">
    <source>
        <dbReference type="Proteomes" id="UP001430990"/>
    </source>
</evidence>
<protein>
    <recommendedName>
        <fullName evidence="4">HTH iclR-type domain-containing protein</fullName>
    </recommendedName>
</protein>
<evidence type="ECO:0008006" key="4">
    <source>
        <dbReference type="Google" id="ProtNLM"/>
    </source>
</evidence>
<dbReference type="RefSeq" id="WP_231144980.1">
    <property type="nucleotide sequence ID" value="NZ_CP088100.1"/>
</dbReference>
<evidence type="ECO:0000256" key="1">
    <source>
        <dbReference type="SAM" id="Phobius"/>
    </source>
</evidence>
<accession>A0ABY3QZJ0</accession>
<keyword evidence="1" id="KW-0812">Transmembrane</keyword>
<dbReference type="SUPFAM" id="SSF46785">
    <property type="entry name" value="Winged helix' DNA-binding domain"/>
    <property type="match status" value="1"/>
</dbReference>
<keyword evidence="1" id="KW-0472">Membrane</keyword>
<name>A0ABY3QZJ0_9BRAD</name>
<feature type="transmembrane region" description="Helical" evidence="1">
    <location>
        <begin position="31"/>
        <end position="54"/>
    </location>
</feature>
<proteinExistence type="predicted"/>